<dbReference type="Pfam" id="PF13181">
    <property type="entry name" value="TPR_8"/>
    <property type="match status" value="1"/>
</dbReference>
<reference evidence="4 5" key="1">
    <citation type="submission" date="2024-04" db="EMBL/GenBank/DDBJ databases">
        <title>Tritrichomonas musculus Genome.</title>
        <authorList>
            <person name="Alves-Ferreira E."/>
            <person name="Grigg M."/>
            <person name="Lorenzi H."/>
            <person name="Galac M."/>
        </authorList>
    </citation>
    <scope>NUCLEOTIDE SEQUENCE [LARGE SCALE GENOMIC DNA]</scope>
    <source>
        <strain evidence="4 5">EAF2021</strain>
    </source>
</reference>
<accession>A0ABR2KEM1</accession>
<evidence type="ECO:0000256" key="2">
    <source>
        <dbReference type="ARBA" id="ARBA00023242"/>
    </source>
</evidence>
<feature type="repeat" description="TPR" evidence="3">
    <location>
        <begin position="387"/>
        <end position="420"/>
    </location>
</feature>
<comment type="subcellular location">
    <subcellularLocation>
        <location evidence="1">Nucleus</location>
    </subcellularLocation>
</comment>
<keyword evidence="2" id="KW-0539">Nucleus</keyword>
<dbReference type="SUPFAM" id="SSF48452">
    <property type="entry name" value="TPR-like"/>
    <property type="match status" value="1"/>
</dbReference>
<gene>
    <name evidence="4" type="ORF">M9Y10_034305</name>
</gene>
<dbReference type="Gene3D" id="1.25.40.10">
    <property type="entry name" value="Tetratricopeptide repeat domain"/>
    <property type="match status" value="2"/>
</dbReference>
<evidence type="ECO:0000313" key="4">
    <source>
        <dbReference type="EMBL" id="KAK8889555.1"/>
    </source>
</evidence>
<dbReference type="EMBL" id="JAPFFF010000005">
    <property type="protein sequence ID" value="KAK8889555.1"/>
    <property type="molecule type" value="Genomic_DNA"/>
</dbReference>
<proteinExistence type="predicted"/>
<dbReference type="PANTHER" id="PTHR14017">
    <property type="entry name" value="LYSINE-SPECIFIC DEMETHYLASE"/>
    <property type="match status" value="1"/>
</dbReference>
<dbReference type="InterPro" id="IPR011990">
    <property type="entry name" value="TPR-like_helical_dom_sf"/>
</dbReference>
<dbReference type="Proteomes" id="UP001470230">
    <property type="component" value="Unassembled WGS sequence"/>
</dbReference>
<dbReference type="PANTHER" id="PTHR14017:SF1">
    <property type="entry name" value="LD02225P"/>
    <property type="match status" value="1"/>
</dbReference>
<name>A0ABR2KEM1_9EUKA</name>
<keyword evidence="5" id="KW-1185">Reference proteome</keyword>
<keyword evidence="3" id="KW-0802">TPR repeat</keyword>
<sequence>MEGLGSIYESVFQQAMKLCIKMNLNDESQIAAKKIISYNPSNQELAETFPTFEKVANFVSHLILEKIHKLTSNDNHDDAKKKQKQNIKSTLINENEKEDQSNLIQNLNDDLNKNELNPNHQASQVEFSTRSIPWDILGDCYLVLGDFPNSFAALSQYFQINYHSSFDIQQKDVQSELSYPGSDVFFWFSFGIVNAHYKYHNNAISCFKNFLHILDFYTGIPLVVNNFEVPTQAISDFKNEDIFRMAISYRCIGQYKDSLELFQSITDRPPGTLQADDVLFQIAYTFQIMQEFSKSEDIYNEIYQRNQDNFNIIVQFGWMYISQYLAQNKKNESLYNEGVKLIKKAYQICETDPLVLFLIGKLKMIKEDYQVAYTYFKNCINYWTDCSSFWCDLGVLYYKNNQYPDALVAFQTALYISSELNDAWLNIGTIFEKMGQFQNAKKIYTTAKNMCKSQEKEAVFVERIHLLQNFENNKYVNIDHDIIFIQNDQDFIQLPLEFASNYIAAVPKILPAFIDVHDKPDINLEVLSSYPKSMF</sequence>
<dbReference type="InterPro" id="IPR019734">
    <property type="entry name" value="TPR_rpt"/>
</dbReference>
<evidence type="ECO:0000256" key="1">
    <source>
        <dbReference type="ARBA" id="ARBA00004123"/>
    </source>
</evidence>
<protein>
    <recommendedName>
        <fullName evidence="6">TPR Domain containing protein</fullName>
    </recommendedName>
</protein>
<dbReference type="SMART" id="SM00028">
    <property type="entry name" value="TPR"/>
    <property type="match status" value="5"/>
</dbReference>
<comment type="caution">
    <text evidence="4">The sequence shown here is derived from an EMBL/GenBank/DDBJ whole genome shotgun (WGS) entry which is preliminary data.</text>
</comment>
<evidence type="ECO:0008006" key="6">
    <source>
        <dbReference type="Google" id="ProtNLM"/>
    </source>
</evidence>
<evidence type="ECO:0000313" key="5">
    <source>
        <dbReference type="Proteomes" id="UP001470230"/>
    </source>
</evidence>
<dbReference type="InterPro" id="IPR051630">
    <property type="entry name" value="Corepressor-Demethylase"/>
</dbReference>
<organism evidence="4 5">
    <name type="scientific">Tritrichomonas musculus</name>
    <dbReference type="NCBI Taxonomy" id="1915356"/>
    <lineage>
        <taxon>Eukaryota</taxon>
        <taxon>Metamonada</taxon>
        <taxon>Parabasalia</taxon>
        <taxon>Tritrichomonadida</taxon>
        <taxon>Tritrichomonadidae</taxon>
        <taxon>Tritrichomonas</taxon>
    </lineage>
</organism>
<dbReference type="PROSITE" id="PS50005">
    <property type="entry name" value="TPR"/>
    <property type="match status" value="1"/>
</dbReference>
<evidence type="ECO:0000256" key="3">
    <source>
        <dbReference type="PROSITE-ProRule" id="PRU00339"/>
    </source>
</evidence>